<dbReference type="EMBL" id="LXQA010557955">
    <property type="protein sequence ID" value="MCI59139.1"/>
    <property type="molecule type" value="Genomic_DNA"/>
</dbReference>
<reference evidence="1 2" key="1">
    <citation type="journal article" date="2018" name="Front. Plant Sci.">
        <title>Red Clover (Trifolium pratense) and Zigzag Clover (T. medium) - A Picture of Genomic Similarities and Differences.</title>
        <authorList>
            <person name="Dluhosova J."/>
            <person name="Istvanek J."/>
            <person name="Nedelnik J."/>
            <person name="Repkova J."/>
        </authorList>
    </citation>
    <scope>NUCLEOTIDE SEQUENCE [LARGE SCALE GENOMIC DNA]</scope>
    <source>
        <strain evidence="2">cv. 10/8</strain>
        <tissue evidence="1">Leaf</tissue>
    </source>
</reference>
<evidence type="ECO:0000313" key="2">
    <source>
        <dbReference type="Proteomes" id="UP000265520"/>
    </source>
</evidence>
<sequence length="51" mass="5840">SKTNVASNTSSMLPLLKAKEESGVSYYHSKNDLTRFLALHNYQYQLYALSR</sequence>
<name>A0A392TDE5_9FABA</name>
<keyword evidence="2" id="KW-1185">Reference proteome</keyword>
<accession>A0A392TDE5</accession>
<protein>
    <submittedName>
        <fullName evidence="1">Uncharacterized protein</fullName>
    </submittedName>
</protein>
<dbReference type="AlphaFoldDB" id="A0A392TDE5"/>
<organism evidence="1 2">
    <name type="scientific">Trifolium medium</name>
    <dbReference type="NCBI Taxonomy" id="97028"/>
    <lineage>
        <taxon>Eukaryota</taxon>
        <taxon>Viridiplantae</taxon>
        <taxon>Streptophyta</taxon>
        <taxon>Embryophyta</taxon>
        <taxon>Tracheophyta</taxon>
        <taxon>Spermatophyta</taxon>
        <taxon>Magnoliopsida</taxon>
        <taxon>eudicotyledons</taxon>
        <taxon>Gunneridae</taxon>
        <taxon>Pentapetalae</taxon>
        <taxon>rosids</taxon>
        <taxon>fabids</taxon>
        <taxon>Fabales</taxon>
        <taxon>Fabaceae</taxon>
        <taxon>Papilionoideae</taxon>
        <taxon>50 kb inversion clade</taxon>
        <taxon>NPAAA clade</taxon>
        <taxon>Hologalegina</taxon>
        <taxon>IRL clade</taxon>
        <taxon>Trifolieae</taxon>
        <taxon>Trifolium</taxon>
    </lineage>
</organism>
<dbReference type="Proteomes" id="UP000265520">
    <property type="component" value="Unassembled WGS sequence"/>
</dbReference>
<feature type="non-terminal residue" evidence="1">
    <location>
        <position position="1"/>
    </location>
</feature>
<comment type="caution">
    <text evidence="1">The sequence shown here is derived from an EMBL/GenBank/DDBJ whole genome shotgun (WGS) entry which is preliminary data.</text>
</comment>
<evidence type="ECO:0000313" key="1">
    <source>
        <dbReference type="EMBL" id="MCI59139.1"/>
    </source>
</evidence>
<proteinExistence type="predicted"/>